<accession>A0A6D2KAJ0</accession>
<keyword evidence="1 2" id="KW-0694">RNA-binding</keyword>
<dbReference type="SUPFAM" id="SSF54928">
    <property type="entry name" value="RNA-binding domain, RBD"/>
    <property type="match status" value="1"/>
</dbReference>
<dbReference type="GO" id="GO:1990428">
    <property type="term" value="P:miRNA transport"/>
    <property type="evidence" value="ECO:0007669"/>
    <property type="project" value="TreeGrafter"/>
</dbReference>
<dbReference type="GO" id="GO:0003723">
    <property type="term" value="F:RNA binding"/>
    <property type="evidence" value="ECO:0007669"/>
    <property type="project" value="UniProtKB-UniRule"/>
</dbReference>
<evidence type="ECO:0000313" key="4">
    <source>
        <dbReference type="EMBL" id="CAA7044812.1"/>
    </source>
</evidence>
<dbReference type="Proteomes" id="UP000467841">
    <property type="component" value="Unassembled WGS sequence"/>
</dbReference>
<dbReference type="SMART" id="SM00360">
    <property type="entry name" value="RRM"/>
    <property type="match status" value="1"/>
</dbReference>
<dbReference type="InterPro" id="IPR035979">
    <property type="entry name" value="RBD_domain_sf"/>
</dbReference>
<evidence type="ECO:0000259" key="3">
    <source>
        <dbReference type="PROSITE" id="PS50102"/>
    </source>
</evidence>
<dbReference type="InterPro" id="IPR000504">
    <property type="entry name" value="RRM_dom"/>
</dbReference>
<dbReference type="EMBL" id="CACVBM020001307">
    <property type="protein sequence ID" value="CAA7044812.1"/>
    <property type="molecule type" value="Genomic_DNA"/>
</dbReference>
<evidence type="ECO:0000313" key="5">
    <source>
        <dbReference type="Proteomes" id="UP000467841"/>
    </source>
</evidence>
<gene>
    <name evidence="4" type="ORF">MERR_LOCUS32047</name>
</gene>
<dbReference type="InterPro" id="IPR050886">
    <property type="entry name" value="RNA-binding_reg"/>
</dbReference>
<proteinExistence type="predicted"/>
<dbReference type="OrthoDB" id="1113375at2759"/>
<comment type="caution">
    <text evidence="4">The sequence shown here is derived from an EMBL/GenBank/DDBJ whole genome shotgun (WGS) entry which is preliminary data.</text>
</comment>
<protein>
    <recommendedName>
        <fullName evidence="3">RRM domain-containing protein</fullName>
    </recommendedName>
</protein>
<dbReference type="PANTHER" id="PTHR48024:SF34">
    <property type="entry name" value="GLYCINE-RICH RNA-BINDING PROTEIN 8-RELATED"/>
    <property type="match status" value="1"/>
</dbReference>
<keyword evidence="5" id="KW-1185">Reference proteome</keyword>
<feature type="domain" description="RRM" evidence="3">
    <location>
        <begin position="8"/>
        <end position="86"/>
    </location>
</feature>
<dbReference type="Gene3D" id="3.30.70.330">
    <property type="match status" value="1"/>
</dbReference>
<organism evidence="4 5">
    <name type="scientific">Microthlaspi erraticum</name>
    <dbReference type="NCBI Taxonomy" id="1685480"/>
    <lineage>
        <taxon>Eukaryota</taxon>
        <taxon>Viridiplantae</taxon>
        <taxon>Streptophyta</taxon>
        <taxon>Embryophyta</taxon>
        <taxon>Tracheophyta</taxon>
        <taxon>Spermatophyta</taxon>
        <taxon>Magnoliopsida</taxon>
        <taxon>eudicotyledons</taxon>
        <taxon>Gunneridae</taxon>
        <taxon>Pentapetalae</taxon>
        <taxon>rosids</taxon>
        <taxon>malvids</taxon>
        <taxon>Brassicales</taxon>
        <taxon>Brassicaceae</taxon>
        <taxon>Coluteocarpeae</taxon>
        <taxon>Microthlaspi</taxon>
    </lineage>
</organism>
<evidence type="ECO:0000256" key="1">
    <source>
        <dbReference type="ARBA" id="ARBA00022884"/>
    </source>
</evidence>
<dbReference type="PROSITE" id="PS50102">
    <property type="entry name" value="RRM"/>
    <property type="match status" value="1"/>
</dbReference>
<sequence length="110" mass="12514">MASEYEVFKCFVRGLGPDTDENDLEKEFSSFGNVIDSKIIYDRDTGISRGFGFVTFYDVKSKKDAIMQMNGYEIDGCSISVEEAWPRKRNSSDLVRIFVGVIHARQRLGI</sequence>
<dbReference type="AlphaFoldDB" id="A0A6D2KAJ0"/>
<evidence type="ECO:0000256" key="2">
    <source>
        <dbReference type="PROSITE-ProRule" id="PRU00176"/>
    </source>
</evidence>
<dbReference type="InterPro" id="IPR012677">
    <property type="entry name" value="Nucleotide-bd_a/b_plait_sf"/>
</dbReference>
<name>A0A6D2KAJ0_9BRAS</name>
<reference evidence="4" key="1">
    <citation type="submission" date="2020-01" db="EMBL/GenBank/DDBJ databases">
        <authorList>
            <person name="Mishra B."/>
        </authorList>
    </citation>
    <scope>NUCLEOTIDE SEQUENCE [LARGE SCALE GENOMIC DNA]</scope>
</reference>
<dbReference type="PANTHER" id="PTHR48024">
    <property type="entry name" value="GEO13361P1-RELATED"/>
    <property type="match status" value="1"/>
</dbReference>
<dbReference type="Pfam" id="PF00076">
    <property type="entry name" value="RRM_1"/>
    <property type="match status" value="1"/>
</dbReference>